<evidence type="ECO:0000256" key="1">
    <source>
        <dbReference type="SAM" id="Phobius"/>
    </source>
</evidence>
<evidence type="ECO:0000313" key="2">
    <source>
        <dbReference type="EMBL" id="CAG6624844.1"/>
    </source>
</evidence>
<protein>
    <submittedName>
        <fullName evidence="2">Uncharacterized protein</fullName>
    </submittedName>
</protein>
<sequence>MQMAEVRRRIQHLLTPELVQEPFSHPLFQIVPTSFVFLCPVDSSSTNLLLSVNFTSTIEFITWRYTMSFYVSIVFKGIASLSLLLLLGIGGVRPLVLTAILVQRYIDNQILVKGSILVN</sequence>
<dbReference type="AlphaFoldDB" id="A0A8D8VJ89"/>
<keyword evidence="1" id="KW-0472">Membrane</keyword>
<dbReference type="EMBL" id="HBUF01058250">
    <property type="protein sequence ID" value="CAG6624844.1"/>
    <property type="molecule type" value="Transcribed_RNA"/>
</dbReference>
<keyword evidence="1" id="KW-1133">Transmembrane helix</keyword>
<reference evidence="2" key="1">
    <citation type="submission" date="2021-05" db="EMBL/GenBank/DDBJ databases">
        <authorList>
            <person name="Alioto T."/>
            <person name="Alioto T."/>
            <person name="Gomez Garrido J."/>
        </authorList>
    </citation>
    <scope>NUCLEOTIDE SEQUENCE</scope>
</reference>
<organism evidence="2">
    <name type="scientific">Cacopsylla melanoneura</name>
    <dbReference type="NCBI Taxonomy" id="428564"/>
    <lineage>
        <taxon>Eukaryota</taxon>
        <taxon>Metazoa</taxon>
        <taxon>Ecdysozoa</taxon>
        <taxon>Arthropoda</taxon>
        <taxon>Hexapoda</taxon>
        <taxon>Insecta</taxon>
        <taxon>Pterygota</taxon>
        <taxon>Neoptera</taxon>
        <taxon>Paraneoptera</taxon>
        <taxon>Hemiptera</taxon>
        <taxon>Sternorrhyncha</taxon>
        <taxon>Psylloidea</taxon>
        <taxon>Psyllidae</taxon>
        <taxon>Psyllinae</taxon>
        <taxon>Cacopsylla</taxon>
    </lineage>
</organism>
<accession>A0A8D8VJ89</accession>
<name>A0A8D8VJ89_9HEMI</name>
<feature type="transmembrane region" description="Helical" evidence="1">
    <location>
        <begin position="69"/>
        <end position="89"/>
    </location>
</feature>
<keyword evidence="1" id="KW-0812">Transmembrane</keyword>
<proteinExistence type="predicted"/>